<protein>
    <submittedName>
        <fullName evidence="2">Uncharacterized protein</fullName>
    </submittedName>
</protein>
<evidence type="ECO:0000313" key="3">
    <source>
        <dbReference type="Proteomes" id="UP000765509"/>
    </source>
</evidence>
<gene>
    <name evidence="2" type="ORF">O181_079972</name>
</gene>
<keyword evidence="3" id="KW-1185">Reference proteome</keyword>
<name>A0A9Q3FN25_9BASI</name>
<proteinExistence type="predicted"/>
<dbReference type="Proteomes" id="UP000765509">
    <property type="component" value="Unassembled WGS sequence"/>
</dbReference>
<evidence type="ECO:0000313" key="2">
    <source>
        <dbReference type="EMBL" id="MBW0540257.1"/>
    </source>
</evidence>
<reference evidence="2" key="1">
    <citation type="submission" date="2021-03" db="EMBL/GenBank/DDBJ databases">
        <title>Draft genome sequence of rust myrtle Austropuccinia psidii MF-1, a brazilian biotype.</title>
        <authorList>
            <person name="Quecine M.C."/>
            <person name="Pachon D.M.R."/>
            <person name="Bonatelli M.L."/>
            <person name="Correr F.H."/>
            <person name="Franceschini L.M."/>
            <person name="Leite T.F."/>
            <person name="Margarido G.R.A."/>
            <person name="Almeida C.A."/>
            <person name="Ferrarezi J.A."/>
            <person name="Labate C.A."/>
        </authorList>
    </citation>
    <scope>NUCLEOTIDE SEQUENCE</scope>
    <source>
        <strain evidence="2">MF-1</strain>
    </source>
</reference>
<feature type="region of interest" description="Disordered" evidence="1">
    <location>
        <begin position="1"/>
        <end position="30"/>
    </location>
</feature>
<dbReference type="EMBL" id="AVOT02044906">
    <property type="protein sequence ID" value="MBW0540257.1"/>
    <property type="molecule type" value="Genomic_DNA"/>
</dbReference>
<sequence length="89" mass="10176">MPFLHSPPARKLDLRPELKGSSHPTPGVPLGGMQAFAKLRAYFDRKPVMKGEAPSRKERSKLLICVRFDYETNDNITVNQHYYVCSEEI</sequence>
<comment type="caution">
    <text evidence="2">The sequence shown here is derived from an EMBL/GenBank/DDBJ whole genome shotgun (WGS) entry which is preliminary data.</text>
</comment>
<feature type="compositionally biased region" description="Basic and acidic residues" evidence="1">
    <location>
        <begin position="10"/>
        <end position="20"/>
    </location>
</feature>
<dbReference type="AlphaFoldDB" id="A0A9Q3FN25"/>
<evidence type="ECO:0000256" key="1">
    <source>
        <dbReference type="SAM" id="MobiDB-lite"/>
    </source>
</evidence>
<organism evidence="2 3">
    <name type="scientific">Austropuccinia psidii MF-1</name>
    <dbReference type="NCBI Taxonomy" id="1389203"/>
    <lineage>
        <taxon>Eukaryota</taxon>
        <taxon>Fungi</taxon>
        <taxon>Dikarya</taxon>
        <taxon>Basidiomycota</taxon>
        <taxon>Pucciniomycotina</taxon>
        <taxon>Pucciniomycetes</taxon>
        <taxon>Pucciniales</taxon>
        <taxon>Sphaerophragmiaceae</taxon>
        <taxon>Austropuccinia</taxon>
    </lineage>
</organism>
<accession>A0A9Q3FN25</accession>